<evidence type="ECO:0000256" key="1">
    <source>
        <dbReference type="ARBA" id="ARBA00022801"/>
    </source>
</evidence>
<dbReference type="AlphaFoldDB" id="A0A173Z8S0"/>
<dbReference type="OrthoDB" id="9807210at2"/>
<dbReference type="Gene3D" id="3.20.20.140">
    <property type="entry name" value="Metal-dependent hydrolases"/>
    <property type="match status" value="1"/>
</dbReference>
<feature type="domain" description="Amidohydrolase-related" evidence="2">
    <location>
        <begin position="56"/>
        <end position="413"/>
    </location>
</feature>
<dbReference type="Proteomes" id="UP000095594">
    <property type="component" value="Unassembled WGS sequence"/>
</dbReference>
<dbReference type="InterPro" id="IPR006680">
    <property type="entry name" value="Amidohydro-rel"/>
</dbReference>
<evidence type="ECO:0000313" key="4">
    <source>
        <dbReference type="Proteomes" id="UP000095594"/>
    </source>
</evidence>
<reference evidence="3 4" key="1">
    <citation type="submission" date="2015-09" db="EMBL/GenBank/DDBJ databases">
        <authorList>
            <consortium name="Pathogen Informatics"/>
        </authorList>
    </citation>
    <scope>NUCLEOTIDE SEQUENCE [LARGE SCALE GENOMIC DNA]</scope>
    <source>
        <strain evidence="3 4">2789STDY5834856</strain>
    </source>
</reference>
<dbReference type="InterPro" id="IPR017700">
    <property type="entry name" value="Aminohydrolase_SsnA"/>
</dbReference>
<dbReference type="Pfam" id="PF01979">
    <property type="entry name" value="Amidohydro_1"/>
    <property type="match status" value="1"/>
</dbReference>
<gene>
    <name evidence="3" type="primary">ssnA</name>
    <name evidence="3" type="ORF">ERS852471_00406</name>
</gene>
<dbReference type="EMBL" id="CYZX01000002">
    <property type="protein sequence ID" value="CUN72297.1"/>
    <property type="molecule type" value="Genomic_DNA"/>
</dbReference>
<dbReference type="GO" id="GO:0016810">
    <property type="term" value="F:hydrolase activity, acting on carbon-nitrogen (but not peptide) bonds"/>
    <property type="evidence" value="ECO:0007669"/>
    <property type="project" value="InterPro"/>
</dbReference>
<sequence>MILVCNGRVITHDENNPFIENGAVLIDGNIIKEIGTTKELRVKYGQAEVIDVSGKVIMPGLINTHHHIYSAFARGLNLNNPPAKSFTDILKNVWWKIDKKLTEEDNKYSAYTTLIECIKDGVTTVFDHHASPMSVEGSLFTLAKAAEDLGVRGSFCYEVSDRDGKDILEAGIKENIDFIKYANSRTDDMVKGMFGMHASFTLSHESLLKCVDAMEGLDVGYHVHVAEGIEDVYDSLNRSGKRVVERLNDYGILGEKTLAVHCIHVNDREMDILKETNTTVINNPESNMGNAVGCAPVIRFFEKGLTVGLGTDGYTSDIFESIKVENIIHKANLCNPNIGFMETGTMAFKNNSKIASKYFKNEVGILKEGAYADLIVVDYNPLTVMNENNLFGHIFFGMTGRSVDTTIINGKVVMKDRKILTVDEEEILTKSREVSAKLWDRLNS</sequence>
<dbReference type="SUPFAM" id="SSF51556">
    <property type="entry name" value="Metallo-dependent hydrolases"/>
    <property type="match status" value="1"/>
</dbReference>
<protein>
    <submittedName>
        <fullName evidence="3">Chlorohydrolase/aminohydrolase</fullName>
    </submittedName>
</protein>
<dbReference type="Gene3D" id="2.30.40.10">
    <property type="entry name" value="Urease, subunit C, domain 1"/>
    <property type="match status" value="1"/>
</dbReference>
<dbReference type="CDD" id="cd01298">
    <property type="entry name" value="ATZ_TRZ_like"/>
    <property type="match status" value="1"/>
</dbReference>
<dbReference type="InterPro" id="IPR011059">
    <property type="entry name" value="Metal-dep_hydrolase_composite"/>
</dbReference>
<keyword evidence="1 3" id="KW-0378">Hydrolase</keyword>
<organism evidence="3 4">
    <name type="scientific">Clostridium disporicum</name>
    <dbReference type="NCBI Taxonomy" id="84024"/>
    <lineage>
        <taxon>Bacteria</taxon>
        <taxon>Bacillati</taxon>
        <taxon>Bacillota</taxon>
        <taxon>Clostridia</taxon>
        <taxon>Eubacteriales</taxon>
        <taxon>Clostridiaceae</taxon>
        <taxon>Clostridium</taxon>
    </lineage>
</organism>
<accession>A0A173Z8S0</accession>
<dbReference type="RefSeq" id="WP_055263409.1">
    <property type="nucleotide sequence ID" value="NZ_CABIXQ010000002.1"/>
</dbReference>
<evidence type="ECO:0000259" key="2">
    <source>
        <dbReference type="Pfam" id="PF01979"/>
    </source>
</evidence>
<name>A0A173Z8S0_9CLOT</name>
<dbReference type="NCBIfam" id="TIGR03314">
    <property type="entry name" value="Se_ssnA"/>
    <property type="match status" value="1"/>
</dbReference>
<evidence type="ECO:0000313" key="3">
    <source>
        <dbReference type="EMBL" id="CUN72297.1"/>
    </source>
</evidence>
<dbReference type="NCBIfam" id="NF005540">
    <property type="entry name" value="PRK07203.1"/>
    <property type="match status" value="1"/>
</dbReference>
<proteinExistence type="predicted"/>
<dbReference type="SUPFAM" id="SSF51338">
    <property type="entry name" value="Composite domain of metallo-dependent hydrolases"/>
    <property type="match status" value="1"/>
</dbReference>
<dbReference type="InterPro" id="IPR050287">
    <property type="entry name" value="MTA/SAH_deaminase"/>
</dbReference>
<dbReference type="PANTHER" id="PTHR43794:SF11">
    <property type="entry name" value="AMIDOHYDROLASE-RELATED DOMAIN-CONTAINING PROTEIN"/>
    <property type="match status" value="1"/>
</dbReference>
<dbReference type="InterPro" id="IPR032466">
    <property type="entry name" value="Metal_Hydrolase"/>
</dbReference>
<dbReference type="PANTHER" id="PTHR43794">
    <property type="entry name" value="AMINOHYDROLASE SSNA-RELATED"/>
    <property type="match status" value="1"/>
</dbReference>